<evidence type="ECO:0000313" key="16">
    <source>
        <dbReference type="EMBL" id="CBY11849.1"/>
    </source>
</evidence>
<evidence type="ECO:0000256" key="11">
    <source>
        <dbReference type="ARBA" id="ARBA00023136"/>
    </source>
</evidence>
<keyword evidence="6" id="KW-0328">Glycosyltransferase</keyword>
<sequence length="244" mass="27620">MAKTRLIFGIVAALSATLAKFVHEICPYPLIDEIFHIPATQRYCEGNFAYWDPKITTPPGPYLLATGILKFLNVFKPTECDTKNIRMTNAFLFPILFYVLTEFCAHLHGRPKSNSMRALAVATFPLTVTFSVLFYTDMSSLLVLLLFTSSLFRGNVVLASLFAMLSLFFRQTNIVWLFFTSCISFLFSNSTTGQAIRAIEFRVAISDRQNRHFRIGVGNFSDRPESGKISQIRQANHNQFNDAT</sequence>
<feature type="transmembrane region" description="Helical" evidence="14">
    <location>
        <begin position="174"/>
        <end position="192"/>
    </location>
</feature>
<evidence type="ECO:0000256" key="2">
    <source>
        <dbReference type="ARBA" id="ARBA00004922"/>
    </source>
</evidence>
<organism evidence="16">
    <name type="scientific">Oikopleura dioica</name>
    <name type="common">Tunicate</name>
    <dbReference type="NCBI Taxonomy" id="34765"/>
    <lineage>
        <taxon>Eukaryota</taxon>
        <taxon>Metazoa</taxon>
        <taxon>Chordata</taxon>
        <taxon>Tunicata</taxon>
        <taxon>Appendicularia</taxon>
        <taxon>Copelata</taxon>
        <taxon>Oikopleuridae</taxon>
        <taxon>Oikopleura</taxon>
    </lineage>
</organism>
<dbReference type="InParanoid" id="E4XPR1"/>
<evidence type="ECO:0000256" key="6">
    <source>
        <dbReference type="ARBA" id="ARBA00022676"/>
    </source>
</evidence>
<evidence type="ECO:0000256" key="8">
    <source>
        <dbReference type="ARBA" id="ARBA00022692"/>
    </source>
</evidence>
<evidence type="ECO:0000256" key="9">
    <source>
        <dbReference type="ARBA" id="ARBA00022824"/>
    </source>
</evidence>
<evidence type="ECO:0000256" key="10">
    <source>
        <dbReference type="ARBA" id="ARBA00022989"/>
    </source>
</evidence>
<comment type="subcellular location">
    <subcellularLocation>
        <location evidence="1">Endoplasmic reticulum membrane</location>
        <topology evidence="1">Multi-pass membrane protein</topology>
    </subcellularLocation>
</comment>
<comment type="pathway">
    <text evidence="2">Protein modification; protein glycosylation.</text>
</comment>
<evidence type="ECO:0000256" key="5">
    <source>
        <dbReference type="ARBA" id="ARBA00018512"/>
    </source>
</evidence>
<dbReference type="Pfam" id="PF04922">
    <property type="entry name" value="DIE2_ALG10"/>
    <property type="match status" value="1"/>
</dbReference>
<keyword evidence="17" id="KW-1185">Reference proteome</keyword>
<dbReference type="InterPro" id="IPR016900">
    <property type="entry name" value="Alg10"/>
</dbReference>
<gene>
    <name evidence="16" type="ORF">GSOID_T00017187001</name>
</gene>
<evidence type="ECO:0000256" key="4">
    <source>
        <dbReference type="ARBA" id="ARBA00011967"/>
    </source>
</evidence>
<comment type="function">
    <text evidence="12">Dol-P-Glc:Glc(2)Man(9)GlcNAc(2)-PP-Dol alpha-1,2-glucosyltransferase that operates in the biosynthetic pathway of dolichol-linked oligosaccharides, the glycan precursors employed in protein asparagine (N)-glycosylation. The assembly of dolichol-linked oligosaccharides begins on the cytosolic side of the endoplasmic reticulum membrane and finishes in its lumen. The sequential addition of sugars to dolichol pyrophosphate produces dolichol-linked oligosaccharides containing fourteen sugars, including two GlcNAcs, nine mannoses and three glucoses. Once assembled, the oligosaccharide is transferred from the lipid to nascent proteins by oligosaccharyltransferases. In the lumen of the endoplasmic reticulum, adds the third and last glucose residue from dolichyl phosphate glucose (Dol-P-Glc) onto the lipid-linked oligosaccharide intermediate Glc(2)Man(9)GlcNAc(2)-PP-Dol to produce Glc(3)Man(9)GlcNAc(2)-PP-Dol.</text>
</comment>
<feature type="transmembrane region" description="Helical" evidence="14">
    <location>
        <begin position="142"/>
        <end position="168"/>
    </location>
</feature>
<evidence type="ECO:0000256" key="14">
    <source>
        <dbReference type="SAM" id="Phobius"/>
    </source>
</evidence>
<dbReference type="PANTHER" id="PTHR12989:SF10">
    <property type="entry name" value="DOL-P-GLC:GLC(2)MAN(9)GLCNAC(2)-PP-DOL ALPHA-1,2-GLUCOSYLTRANSFERASE-RELATED"/>
    <property type="match status" value="1"/>
</dbReference>
<dbReference type="EMBL" id="FN653095">
    <property type="protein sequence ID" value="CBY11849.1"/>
    <property type="molecule type" value="Genomic_DNA"/>
</dbReference>
<keyword evidence="8 14" id="KW-0812">Transmembrane</keyword>
<accession>E4XPR1</accession>
<evidence type="ECO:0000256" key="1">
    <source>
        <dbReference type="ARBA" id="ARBA00004477"/>
    </source>
</evidence>
<dbReference type="GO" id="GO:0006488">
    <property type="term" value="P:dolichol-linked oligosaccharide biosynthetic process"/>
    <property type="evidence" value="ECO:0007669"/>
    <property type="project" value="InterPro"/>
</dbReference>
<dbReference type="OrthoDB" id="4769at2759"/>
<proteinExistence type="inferred from homology"/>
<evidence type="ECO:0000256" key="13">
    <source>
        <dbReference type="ARBA" id="ARBA00048064"/>
    </source>
</evidence>
<keyword evidence="7" id="KW-0808">Transferase</keyword>
<feature type="transmembrane region" description="Helical" evidence="14">
    <location>
        <begin position="115"/>
        <end position="135"/>
    </location>
</feature>
<dbReference type="EC" id="2.4.1.256" evidence="4"/>
<comment type="similarity">
    <text evidence="3">Belongs to the ALG10 glucosyltransferase family.</text>
</comment>
<feature type="signal peptide" evidence="15">
    <location>
        <begin position="1"/>
        <end position="19"/>
    </location>
</feature>
<keyword evidence="10 14" id="KW-1133">Transmembrane helix</keyword>
<feature type="chain" id="PRO_5003191651" description="Dol-P-Glc:Glc(2)Man(9)GlcNAc(2)-PP-Dol alpha-1,2-glucosyltransferase" evidence="15">
    <location>
        <begin position="20"/>
        <end position="244"/>
    </location>
</feature>
<dbReference type="AlphaFoldDB" id="E4XPR1"/>
<evidence type="ECO:0000256" key="3">
    <source>
        <dbReference type="ARBA" id="ARBA00010600"/>
    </source>
</evidence>
<evidence type="ECO:0000256" key="15">
    <source>
        <dbReference type="SAM" id="SignalP"/>
    </source>
</evidence>
<evidence type="ECO:0000256" key="12">
    <source>
        <dbReference type="ARBA" id="ARBA00044727"/>
    </source>
</evidence>
<protein>
    <recommendedName>
        <fullName evidence="5">Dol-P-Glc:Glc(2)Man(9)GlcNAc(2)-PP-Dol alpha-1,2-glucosyltransferase</fullName>
        <ecNumber evidence="4">2.4.1.256</ecNumber>
    </recommendedName>
</protein>
<reference evidence="16" key="1">
    <citation type="journal article" date="2010" name="Science">
        <title>Plasticity of animal genome architecture unmasked by rapid evolution of a pelagic tunicate.</title>
        <authorList>
            <person name="Denoeud F."/>
            <person name="Henriet S."/>
            <person name="Mungpakdee S."/>
            <person name="Aury J.M."/>
            <person name="Da Silva C."/>
            <person name="Brinkmann H."/>
            <person name="Mikhaleva J."/>
            <person name="Olsen L.C."/>
            <person name="Jubin C."/>
            <person name="Canestro C."/>
            <person name="Bouquet J.M."/>
            <person name="Danks G."/>
            <person name="Poulain J."/>
            <person name="Campsteijn C."/>
            <person name="Adamski M."/>
            <person name="Cross I."/>
            <person name="Yadetie F."/>
            <person name="Muffato M."/>
            <person name="Louis A."/>
            <person name="Butcher S."/>
            <person name="Tsagkogeorga G."/>
            <person name="Konrad A."/>
            <person name="Singh S."/>
            <person name="Jensen M.F."/>
            <person name="Cong E.H."/>
            <person name="Eikeseth-Otteraa H."/>
            <person name="Noel B."/>
            <person name="Anthouard V."/>
            <person name="Porcel B.M."/>
            <person name="Kachouri-Lafond R."/>
            <person name="Nishino A."/>
            <person name="Ugolini M."/>
            <person name="Chourrout P."/>
            <person name="Nishida H."/>
            <person name="Aasland R."/>
            <person name="Huzurbazar S."/>
            <person name="Westhof E."/>
            <person name="Delsuc F."/>
            <person name="Lehrach H."/>
            <person name="Reinhardt R."/>
            <person name="Weissenbach J."/>
            <person name="Roy S.W."/>
            <person name="Artiguenave F."/>
            <person name="Postlethwait J.H."/>
            <person name="Manak J.R."/>
            <person name="Thompson E.M."/>
            <person name="Jaillon O."/>
            <person name="Du Pasquier L."/>
            <person name="Boudinot P."/>
            <person name="Liberles D.A."/>
            <person name="Volff J.N."/>
            <person name="Philippe H."/>
            <person name="Lenhard B."/>
            <person name="Roest Crollius H."/>
            <person name="Wincker P."/>
            <person name="Chourrout D."/>
        </authorList>
    </citation>
    <scope>NUCLEOTIDE SEQUENCE [LARGE SCALE GENOMIC DNA]</scope>
</reference>
<dbReference type="PANTHER" id="PTHR12989">
    <property type="entry name" value="ALPHA-1,2-GLUCOSYLTRANSFERASE ALG10"/>
    <property type="match status" value="1"/>
</dbReference>
<keyword evidence="9" id="KW-0256">Endoplasmic reticulum</keyword>
<comment type="catalytic activity">
    <reaction evidence="13">
        <text>an alpha-D-Glc-(1-&gt;3)-alpha-D-Glc-(1-&gt;3)-alpha-D-Man-(1-&gt;2)-alpha-D-Man-(1-&gt;2)-alpha-D-Man-(1-&gt;3)-[alpha-D-Man-(1-&gt;2)-alpha-D-Man-(1-&gt;3)-[alpha-D-Man-(1-&gt;2)-alpha-D-Man-(1-&gt;6)]-alpha-D-Man-(1-&gt;6)]-beta-D-Man-(1-&gt;4)-beta-D-GlcNAc-(1-&gt;4)-alpha-D-GlcNAc-diphospho-di-trans,poly-cis-dolichol + a di-trans,poly-cis-dolichyl beta-D-glucosyl phosphate = a alpha-D-Glc-(1-&gt;2)-alpha-D-Glc-(1-&gt;3)-alpha-D-Glc-(1-&gt;3)-alpha-D-Man-(1-&gt;2)-alpha-D-Man-(1-&gt;2)-alpha-D-Man-(1-&gt;3)-[alpha-D-Man-(1-&gt;2)-alpha-D-Man-(1-&gt;3)-[alpha-D-Man-(1-&gt;2)-alpha-D-Man-(1-&gt;6)]-alpha-D-Man-(1-&gt;6)]-beta-D-Man-(1-&gt;4)-beta-D-GlcNAc-(1-&gt;4)-alpha-D-GlcNAc-diphospho-di-trans,poly-cis-dolichol + a di-trans,poly-cis-dolichyl phosphate + H(+)</text>
        <dbReference type="Rhea" id="RHEA:29543"/>
        <dbReference type="Rhea" id="RHEA-COMP:19498"/>
        <dbReference type="Rhea" id="RHEA-COMP:19502"/>
        <dbReference type="Rhea" id="RHEA-COMP:19512"/>
        <dbReference type="Rhea" id="RHEA-COMP:19522"/>
        <dbReference type="ChEBI" id="CHEBI:15378"/>
        <dbReference type="ChEBI" id="CHEBI:57525"/>
        <dbReference type="ChEBI" id="CHEBI:57683"/>
        <dbReference type="ChEBI" id="CHEBI:132522"/>
        <dbReference type="ChEBI" id="CHEBI:132523"/>
        <dbReference type="EC" id="2.4.1.256"/>
    </reaction>
    <physiologicalReaction direction="left-to-right" evidence="13">
        <dbReference type="Rhea" id="RHEA:29544"/>
    </physiologicalReaction>
</comment>
<evidence type="ECO:0000313" key="17">
    <source>
        <dbReference type="Proteomes" id="UP000001307"/>
    </source>
</evidence>
<dbReference type="GO" id="GO:0106073">
    <property type="term" value="F:dolichyl pyrophosphate Glc2Man9GlcNAc2 alpha-1,2-glucosyltransferase activity"/>
    <property type="evidence" value="ECO:0007669"/>
    <property type="project" value="UniProtKB-EC"/>
</dbReference>
<evidence type="ECO:0000256" key="7">
    <source>
        <dbReference type="ARBA" id="ARBA00022679"/>
    </source>
</evidence>
<name>E4XPR1_OIKDI</name>
<keyword evidence="11 14" id="KW-0472">Membrane</keyword>
<dbReference type="GO" id="GO:0005789">
    <property type="term" value="C:endoplasmic reticulum membrane"/>
    <property type="evidence" value="ECO:0007669"/>
    <property type="project" value="UniProtKB-SubCell"/>
</dbReference>
<dbReference type="Proteomes" id="UP000001307">
    <property type="component" value="Unassembled WGS sequence"/>
</dbReference>
<keyword evidence="15" id="KW-0732">Signal</keyword>
<feature type="transmembrane region" description="Helical" evidence="14">
    <location>
        <begin position="90"/>
        <end position="109"/>
    </location>
</feature>